<feature type="domain" description="RNA polymerase sigma-70 region 2" evidence="5">
    <location>
        <begin position="14"/>
        <end position="81"/>
    </location>
</feature>
<dbReference type="Gene3D" id="1.10.1740.10">
    <property type="match status" value="1"/>
</dbReference>
<evidence type="ECO:0000256" key="2">
    <source>
        <dbReference type="ARBA" id="ARBA00023015"/>
    </source>
</evidence>
<reference evidence="7 8" key="1">
    <citation type="submission" date="2023-03" db="EMBL/GenBank/DDBJ databases">
        <title>Bacillus Genome Sequencing.</title>
        <authorList>
            <person name="Dunlap C."/>
        </authorList>
    </citation>
    <scope>NUCLEOTIDE SEQUENCE [LARGE SCALE GENOMIC DNA]</scope>
    <source>
        <strain evidence="7 8">BD-525</strain>
    </source>
</reference>
<feature type="domain" description="RNA polymerase sigma factor 70 region 4 type 2" evidence="6">
    <location>
        <begin position="108"/>
        <end position="160"/>
    </location>
</feature>
<organism evidence="7 8">
    <name type="scientific">Paenibacillus dokdonensis</name>
    <dbReference type="NCBI Taxonomy" id="2567944"/>
    <lineage>
        <taxon>Bacteria</taxon>
        <taxon>Bacillati</taxon>
        <taxon>Bacillota</taxon>
        <taxon>Bacilli</taxon>
        <taxon>Bacillales</taxon>
        <taxon>Paenibacillaceae</taxon>
        <taxon>Paenibacillus</taxon>
    </lineage>
</organism>
<sequence>MDTHKLTEEEARAIYKEHSPYVYGIALMMTRSAPMADDIMQDTFLRAFQKYHTYDSARPLRPWLYRITVNLIKSLKRKQRWLFFQAQLPEKEDDRLVEDCILKNESERELWASVNELSAKRREVIILHYYAGLSLPEVAVILRIPEGTCKSRLHEALKQLRGSETIRIAGVSCKEDIR</sequence>
<name>A0ABU6GR69_9BACL</name>
<comment type="caution">
    <text evidence="7">The sequence shown here is derived from an EMBL/GenBank/DDBJ whole genome shotgun (WGS) entry which is preliminary data.</text>
</comment>
<dbReference type="EMBL" id="JARLKZ010000016">
    <property type="protein sequence ID" value="MEC0242237.1"/>
    <property type="molecule type" value="Genomic_DNA"/>
</dbReference>
<dbReference type="Proteomes" id="UP001344632">
    <property type="component" value="Unassembled WGS sequence"/>
</dbReference>
<evidence type="ECO:0000256" key="3">
    <source>
        <dbReference type="ARBA" id="ARBA00023082"/>
    </source>
</evidence>
<gene>
    <name evidence="7" type="ORF">P4H66_20745</name>
</gene>
<dbReference type="CDD" id="cd06171">
    <property type="entry name" value="Sigma70_r4"/>
    <property type="match status" value="1"/>
</dbReference>
<dbReference type="Pfam" id="PF04542">
    <property type="entry name" value="Sigma70_r2"/>
    <property type="match status" value="1"/>
</dbReference>
<dbReference type="InterPro" id="IPR013325">
    <property type="entry name" value="RNA_pol_sigma_r2"/>
</dbReference>
<dbReference type="InterPro" id="IPR014284">
    <property type="entry name" value="RNA_pol_sigma-70_dom"/>
</dbReference>
<keyword evidence="8" id="KW-1185">Reference proteome</keyword>
<dbReference type="SUPFAM" id="SSF88659">
    <property type="entry name" value="Sigma3 and sigma4 domains of RNA polymerase sigma factors"/>
    <property type="match status" value="1"/>
</dbReference>
<dbReference type="PANTHER" id="PTHR43133:SF51">
    <property type="entry name" value="RNA POLYMERASE SIGMA FACTOR"/>
    <property type="match status" value="1"/>
</dbReference>
<dbReference type="Pfam" id="PF08281">
    <property type="entry name" value="Sigma70_r4_2"/>
    <property type="match status" value="1"/>
</dbReference>
<dbReference type="InterPro" id="IPR007627">
    <property type="entry name" value="RNA_pol_sigma70_r2"/>
</dbReference>
<keyword evidence="3" id="KW-0731">Sigma factor</keyword>
<dbReference type="PANTHER" id="PTHR43133">
    <property type="entry name" value="RNA POLYMERASE ECF-TYPE SIGMA FACTO"/>
    <property type="match status" value="1"/>
</dbReference>
<dbReference type="NCBIfam" id="TIGR02937">
    <property type="entry name" value="sigma70-ECF"/>
    <property type="match status" value="1"/>
</dbReference>
<dbReference type="RefSeq" id="WP_326090003.1">
    <property type="nucleotide sequence ID" value="NZ_JARLKZ010000016.1"/>
</dbReference>
<protein>
    <submittedName>
        <fullName evidence="7">Sigma-70 family RNA polymerase sigma factor</fullName>
    </submittedName>
</protein>
<evidence type="ECO:0000259" key="6">
    <source>
        <dbReference type="Pfam" id="PF08281"/>
    </source>
</evidence>
<dbReference type="InterPro" id="IPR013324">
    <property type="entry name" value="RNA_pol_sigma_r3/r4-like"/>
</dbReference>
<keyword evidence="2" id="KW-0805">Transcription regulation</keyword>
<evidence type="ECO:0000256" key="1">
    <source>
        <dbReference type="ARBA" id="ARBA00010641"/>
    </source>
</evidence>
<keyword evidence="4" id="KW-0804">Transcription</keyword>
<dbReference type="InterPro" id="IPR039425">
    <property type="entry name" value="RNA_pol_sigma-70-like"/>
</dbReference>
<comment type="similarity">
    <text evidence="1">Belongs to the sigma-70 factor family. ECF subfamily.</text>
</comment>
<dbReference type="Gene3D" id="1.10.10.10">
    <property type="entry name" value="Winged helix-like DNA-binding domain superfamily/Winged helix DNA-binding domain"/>
    <property type="match status" value="1"/>
</dbReference>
<dbReference type="InterPro" id="IPR013249">
    <property type="entry name" value="RNA_pol_sigma70_r4_t2"/>
</dbReference>
<evidence type="ECO:0000313" key="8">
    <source>
        <dbReference type="Proteomes" id="UP001344632"/>
    </source>
</evidence>
<evidence type="ECO:0000256" key="4">
    <source>
        <dbReference type="ARBA" id="ARBA00023163"/>
    </source>
</evidence>
<proteinExistence type="inferred from homology"/>
<evidence type="ECO:0000313" key="7">
    <source>
        <dbReference type="EMBL" id="MEC0242237.1"/>
    </source>
</evidence>
<accession>A0ABU6GR69</accession>
<evidence type="ECO:0000259" key="5">
    <source>
        <dbReference type="Pfam" id="PF04542"/>
    </source>
</evidence>
<dbReference type="InterPro" id="IPR036388">
    <property type="entry name" value="WH-like_DNA-bd_sf"/>
</dbReference>
<dbReference type="SUPFAM" id="SSF88946">
    <property type="entry name" value="Sigma2 domain of RNA polymerase sigma factors"/>
    <property type="match status" value="1"/>
</dbReference>